<evidence type="ECO:0000256" key="2">
    <source>
        <dbReference type="ARBA" id="ARBA00022729"/>
    </source>
</evidence>
<dbReference type="Pfam" id="PF13385">
    <property type="entry name" value="Laminin_G_3"/>
    <property type="match status" value="1"/>
</dbReference>
<dbReference type="InterPro" id="IPR003367">
    <property type="entry name" value="Thrombospondin_3-like_rpt"/>
</dbReference>
<dbReference type="InterPro" id="IPR013320">
    <property type="entry name" value="ConA-like_dom_sf"/>
</dbReference>
<keyword evidence="2" id="KW-0732">Signal</keyword>
<evidence type="ECO:0000256" key="3">
    <source>
        <dbReference type="ARBA" id="ARBA00022837"/>
    </source>
</evidence>
<dbReference type="InterPro" id="IPR028974">
    <property type="entry name" value="TSP_type-3_rpt"/>
</dbReference>
<dbReference type="SUPFAM" id="SSF49899">
    <property type="entry name" value="Concanavalin A-like lectins/glucanases"/>
    <property type="match status" value="2"/>
</dbReference>
<dbReference type="CDD" id="cd00054">
    <property type="entry name" value="EGF_CA"/>
    <property type="match status" value="1"/>
</dbReference>
<dbReference type="Gene3D" id="4.10.1080.10">
    <property type="entry name" value="TSP type-3 repeat"/>
    <property type="match status" value="2"/>
</dbReference>
<dbReference type="Gene3D" id="2.60.120.200">
    <property type="match status" value="2"/>
</dbReference>
<protein>
    <recommendedName>
        <fullName evidence="5">TSP C-terminal domain-containing protein</fullName>
    </recommendedName>
</protein>
<dbReference type="GO" id="GO:0005576">
    <property type="term" value="C:extracellular region"/>
    <property type="evidence" value="ECO:0007669"/>
    <property type="project" value="InterPro"/>
</dbReference>
<dbReference type="GO" id="GO:0007155">
    <property type="term" value="P:cell adhesion"/>
    <property type="evidence" value="ECO:0007669"/>
    <property type="project" value="InterPro"/>
</dbReference>
<dbReference type="PROSITE" id="PS51236">
    <property type="entry name" value="TSP_CTER"/>
    <property type="match status" value="1"/>
</dbReference>
<evidence type="ECO:0000256" key="4">
    <source>
        <dbReference type="SAM" id="MobiDB-lite"/>
    </source>
</evidence>
<evidence type="ECO:0000313" key="7">
    <source>
        <dbReference type="Proteomes" id="UP001209878"/>
    </source>
</evidence>
<dbReference type="Gene3D" id="2.10.50.10">
    <property type="entry name" value="Tumor Necrosis Factor Receptor, subunit A, domain 2"/>
    <property type="match status" value="1"/>
</dbReference>
<dbReference type="SMART" id="SM01411">
    <property type="entry name" value="Ephrin_rec_like"/>
    <property type="match status" value="1"/>
</dbReference>
<proteinExistence type="predicted"/>
<keyword evidence="1" id="KW-0245">EGF-like domain</keyword>
<dbReference type="Pfam" id="PF02412">
    <property type="entry name" value="TSP_3"/>
    <property type="match status" value="3"/>
</dbReference>
<keyword evidence="7" id="KW-1185">Reference proteome</keyword>
<evidence type="ECO:0000313" key="6">
    <source>
        <dbReference type="EMBL" id="KAK2177981.1"/>
    </source>
</evidence>
<keyword evidence="3" id="KW-0106">Calcium</keyword>
<feature type="compositionally biased region" description="Polar residues" evidence="4">
    <location>
        <begin position="333"/>
        <end position="343"/>
    </location>
</feature>
<dbReference type="PANTHER" id="PTHR10199">
    <property type="entry name" value="THROMBOSPONDIN"/>
    <property type="match status" value="1"/>
</dbReference>
<reference evidence="6" key="1">
    <citation type="journal article" date="2023" name="Mol. Biol. Evol.">
        <title>Third-Generation Sequencing Reveals the Adaptive Role of the Epigenome in Three Deep-Sea Polychaetes.</title>
        <authorList>
            <person name="Perez M."/>
            <person name="Aroh O."/>
            <person name="Sun Y."/>
            <person name="Lan Y."/>
            <person name="Juniper S.K."/>
            <person name="Young C.R."/>
            <person name="Angers B."/>
            <person name="Qian P.Y."/>
        </authorList>
    </citation>
    <scope>NUCLEOTIDE SEQUENCE</scope>
    <source>
        <strain evidence="6">R07B-5</strain>
    </source>
</reference>
<dbReference type="InterPro" id="IPR008859">
    <property type="entry name" value="Thrombospondin_C"/>
</dbReference>
<sequence length="782" mass="84988">MCQPGTYQNAPGQTGCVNCPRGYISSKMKDRCSPCPEGTWSDGTGEACVSCTDALSAPVSLTPTPVIQRPVASTIRTVVPQGMYVTYAPLVTRAMGPCWNSSCVNTVPGYQCHGCPPGYGGSFEDAIAINTTRRIYVFCGQTYSTIQLQSCGDVDECAVNNGGCDTHSTCYNTVCKDGYAGDGKVCGPDSDLDGAPDKNIFCAGVGCIQDNCPEVSNSGQEDNDQDFIGDFCDNDNDNDGIYDNKDNCPYTSNYNQLDTDGVADGSDNCPLVANAGQQDSDGDNVGDACDNCPATPNAGQTDTDQNGVGDACDPATNKDKDGDSILDAFDNCDTVSNPSQSNVDGDALDKDDHCPRNPTIQGTDFHKYTVVDLLPGVNQSQWVLSHKGAEIRQVADIDRPVMLIGPTAYGSVDFSGTWFVNSDQGNDYIGFIFGYQTNKKFYAVLWKHKNLNYDVVNSATGPGTDLARALWHSADTSIQATLLWHEPSMLGWQHKTAYRWHLSWRPTRGLIRLRIVDNANTLMDTGDLYDTTIGGGRLGVFVFNQTKVSWSNLVARCVERENEALSFDGSQDYVQLADVETLQVTRSAAFSVDSFTMGVWVQLSPAGVTGKQPIICLLSSQLCLYVKNSRFGGQVGTLSVEGVTDLLANTWYHLALRYEAEMYQISSSIIFQSNPVSGDNSTTLYLGRDENNFFSGTMDEVRIYRIALLGTEIDSHMQLAGLQWPVHQKYVTAHFNMDDNTVSGNLTDTGLLALDGIIYGQPQFVESTIDFARFRKTFPANK</sequence>
<dbReference type="AlphaFoldDB" id="A0AAD9KV45"/>
<feature type="compositionally biased region" description="Polar residues" evidence="4">
    <location>
        <begin position="297"/>
        <end position="306"/>
    </location>
</feature>
<evidence type="ECO:0000259" key="5">
    <source>
        <dbReference type="PROSITE" id="PS51236"/>
    </source>
</evidence>
<evidence type="ECO:0000256" key="1">
    <source>
        <dbReference type="ARBA" id="ARBA00022536"/>
    </source>
</evidence>
<feature type="region of interest" description="Disordered" evidence="4">
    <location>
        <begin position="296"/>
        <end position="319"/>
    </location>
</feature>
<dbReference type="Pfam" id="PF05735">
    <property type="entry name" value="TSP_C"/>
    <property type="match status" value="1"/>
</dbReference>
<dbReference type="Proteomes" id="UP001209878">
    <property type="component" value="Unassembled WGS sequence"/>
</dbReference>
<comment type="caution">
    <text evidence="6">The sequence shown here is derived from an EMBL/GenBank/DDBJ whole genome shotgun (WGS) entry which is preliminary data.</text>
</comment>
<dbReference type="GO" id="GO:0005509">
    <property type="term" value="F:calcium ion binding"/>
    <property type="evidence" value="ECO:0007669"/>
    <property type="project" value="InterPro"/>
</dbReference>
<name>A0AAD9KV45_RIDPI</name>
<dbReference type="EMBL" id="JAODUO010000568">
    <property type="protein sequence ID" value="KAK2177981.1"/>
    <property type="molecule type" value="Genomic_DNA"/>
</dbReference>
<feature type="region of interest" description="Disordered" evidence="4">
    <location>
        <begin position="333"/>
        <end position="355"/>
    </location>
</feature>
<gene>
    <name evidence="6" type="ORF">NP493_567g04003</name>
</gene>
<organism evidence="6 7">
    <name type="scientific">Ridgeia piscesae</name>
    <name type="common">Tubeworm</name>
    <dbReference type="NCBI Taxonomy" id="27915"/>
    <lineage>
        <taxon>Eukaryota</taxon>
        <taxon>Metazoa</taxon>
        <taxon>Spiralia</taxon>
        <taxon>Lophotrochozoa</taxon>
        <taxon>Annelida</taxon>
        <taxon>Polychaeta</taxon>
        <taxon>Sedentaria</taxon>
        <taxon>Canalipalpata</taxon>
        <taxon>Sabellida</taxon>
        <taxon>Siboglinidae</taxon>
        <taxon>Ridgeia</taxon>
    </lineage>
</organism>
<accession>A0AAD9KV45</accession>
<dbReference type="SUPFAM" id="SSF103647">
    <property type="entry name" value="TSP type-3 repeat"/>
    <property type="match status" value="2"/>
</dbReference>
<feature type="domain" description="TSP C-terminal" evidence="5">
    <location>
        <begin position="366"/>
        <end position="562"/>
    </location>
</feature>